<comment type="caution">
    <text evidence="1">The sequence shown here is derived from an EMBL/GenBank/DDBJ whole genome shotgun (WGS) entry which is preliminary data.</text>
</comment>
<organism evidence="1 2">
    <name type="scientific">Araneus ventricosus</name>
    <name type="common">Orbweaver spider</name>
    <name type="synonym">Epeira ventricosa</name>
    <dbReference type="NCBI Taxonomy" id="182803"/>
    <lineage>
        <taxon>Eukaryota</taxon>
        <taxon>Metazoa</taxon>
        <taxon>Ecdysozoa</taxon>
        <taxon>Arthropoda</taxon>
        <taxon>Chelicerata</taxon>
        <taxon>Arachnida</taxon>
        <taxon>Araneae</taxon>
        <taxon>Araneomorphae</taxon>
        <taxon>Entelegynae</taxon>
        <taxon>Araneoidea</taxon>
        <taxon>Araneidae</taxon>
        <taxon>Araneus</taxon>
    </lineage>
</organism>
<sequence>MEISGIKVSEFGIGPLPVCVDCSPRRNAITQITRLLGLFNLVATAYSCIRSQPSCPCVEELNPIKARTLSVVVPSGTSLF</sequence>
<accession>A0A4Y2VRN3</accession>
<dbReference type="Proteomes" id="UP000499080">
    <property type="component" value="Unassembled WGS sequence"/>
</dbReference>
<protein>
    <submittedName>
        <fullName evidence="1">Uncharacterized protein</fullName>
    </submittedName>
</protein>
<name>A0A4Y2VRN3_ARAVE</name>
<reference evidence="1 2" key="1">
    <citation type="journal article" date="2019" name="Sci. Rep.">
        <title>Orb-weaving spider Araneus ventricosus genome elucidates the spidroin gene catalogue.</title>
        <authorList>
            <person name="Kono N."/>
            <person name="Nakamura H."/>
            <person name="Ohtoshi R."/>
            <person name="Moran D.A.P."/>
            <person name="Shinohara A."/>
            <person name="Yoshida Y."/>
            <person name="Fujiwara M."/>
            <person name="Mori M."/>
            <person name="Tomita M."/>
            <person name="Arakawa K."/>
        </authorList>
    </citation>
    <scope>NUCLEOTIDE SEQUENCE [LARGE SCALE GENOMIC DNA]</scope>
</reference>
<evidence type="ECO:0000313" key="2">
    <source>
        <dbReference type="Proteomes" id="UP000499080"/>
    </source>
</evidence>
<evidence type="ECO:0000313" key="1">
    <source>
        <dbReference type="EMBL" id="GBO27839.1"/>
    </source>
</evidence>
<gene>
    <name evidence="1" type="ORF">AVEN_217827_1</name>
</gene>
<keyword evidence="2" id="KW-1185">Reference proteome</keyword>
<proteinExistence type="predicted"/>
<dbReference type="AlphaFoldDB" id="A0A4Y2VRN3"/>
<dbReference type="EMBL" id="BGPR01050887">
    <property type="protein sequence ID" value="GBO27839.1"/>
    <property type="molecule type" value="Genomic_DNA"/>
</dbReference>